<evidence type="ECO:0000313" key="2">
    <source>
        <dbReference type="Proteomes" id="UP000740557"/>
    </source>
</evidence>
<evidence type="ECO:0008006" key="3">
    <source>
        <dbReference type="Google" id="ProtNLM"/>
    </source>
</evidence>
<dbReference type="Proteomes" id="UP000740557">
    <property type="component" value="Unassembled WGS sequence"/>
</dbReference>
<gene>
    <name evidence="1" type="ORF">KC980_02580</name>
</gene>
<dbReference type="AlphaFoldDB" id="A0A955J2G8"/>
<sequence>MSKSLVVSFPEKCIGCELCVMEVQRQLNKIGLNGSPIRVFRNGTKFTVKVDITDSNIDLSKIREVCPTQVFTIQESVLDGLVE</sequence>
<dbReference type="EMBL" id="JAGQNX010000073">
    <property type="protein sequence ID" value="MCA9308372.1"/>
    <property type="molecule type" value="Genomic_DNA"/>
</dbReference>
<dbReference type="SUPFAM" id="SSF54862">
    <property type="entry name" value="4Fe-4S ferredoxins"/>
    <property type="match status" value="1"/>
</dbReference>
<comment type="caution">
    <text evidence="1">The sequence shown here is derived from an EMBL/GenBank/DDBJ whole genome shotgun (WGS) entry which is preliminary data.</text>
</comment>
<protein>
    <recommendedName>
        <fullName evidence="3">HMA domain-containing protein</fullName>
    </recommendedName>
</protein>
<reference evidence="1" key="1">
    <citation type="submission" date="2020-04" db="EMBL/GenBank/DDBJ databases">
        <authorList>
            <person name="Zhang T."/>
        </authorList>
    </citation>
    <scope>NUCLEOTIDE SEQUENCE</scope>
    <source>
        <strain evidence="1">HKST-UBA79</strain>
    </source>
</reference>
<name>A0A955J2G8_UNCKA</name>
<organism evidence="1 2">
    <name type="scientific">candidate division WWE3 bacterium</name>
    <dbReference type="NCBI Taxonomy" id="2053526"/>
    <lineage>
        <taxon>Bacteria</taxon>
        <taxon>Katanobacteria</taxon>
    </lineage>
</organism>
<proteinExistence type="predicted"/>
<reference evidence="1" key="2">
    <citation type="journal article" date="2021" name="Microbiome">
        <title>Successional dynamics and alternative stable states in a saline activated sludge microbial community over 9 years.</title>
        <authorList>
            <person name="Wang Y."/>
            <person name="Ye J."/>
            <person name="Ju F."/>
            <person name="Liu L."/>
            <person name="Boyd J.A."/>
            <person name="Deng Y."/>
            <person name="Parks D.H."/>
            <person name="Jiang X."/>
            <person name="Yin X."/>
            <person name="Woodcroft B.J."/>
            <person name="Tyson G.W."/>
            <person name="Hugenholtz P."/>
            <person name="Polz M.F."/>
            <person name="Zhang T."/>
        </authorList>
    </citation>
    <scope>NUCLEOTIDE SEQUENCE</scope>
    <source>
        <strain evidence="1">HKST-UBA79</strain>
    </source>
</reference>
<accession>A0A955J2G8</accession>
<evidence type="ECO:0000313" key="1">
    <source>
        <dbReference type="EMBL" id="MCA9308372.1"/>
    </source>
</evidence>